<reference evidence="2" key="1">
    <citation type="thesis" date="1999" institute="Department of Biological Sciences" country="University of Muenster, Muenster, GERMANY">
        <title>Charakterisierung der Proteine frueher Stadien des phagosomalen Kompartimentes von Tetrahymena thermophila.</title>
        <authorList>
            <person name="Maicher M."/>
        </authorList>
    </citation>
    <scope>NUCLEOTIDE SEQUENCE</scope>
</reference>
<organism evidence="2">
    <name type="scientific">Tetrahymena thermophila</name>
    <dbReference type="NCBI Taxonomy" id="5911"/>
    <lineage>
        <taxon>Eukaryota</taxon>
        <taxon>Sar</taxon>
        <taxon>Alveolata</taxon>
        <taxon>Ciliophora</taxon>
        <taxon>Intramacronucleata</taxon>
        <taxon>Oligohymenophorea</taxon>
        <taxon>Hymenostomatida</taxon>
        <taxon>Tetrahymenina</taxon>
        <taxon>Tetrahymenidae</taxon>
        <taxon>Tetrahymena</taxon>
    </lineage>
</organism>
<dbReference type="AlphaFoldDB" id="Q8IEV7"/>
<keyword evidence="1" id="KW-0732">Signal</keyword>
<proteinExistence type="predicted"/>
<reference evidence="2" key="2">
    <citation type="thesis" date="2001" institute="University of Muenster" country="Institute for General Zoology and Genetics, Muenster, GERMANY">
        <title>Molekularbiologische Charakterisierung eines Proteins des phagosomalen Kompartimentes von Tetrahymena thermophila.</title>
        <authorList>
            <person name="Albermann L."/>
        </authorList>
    </citation>
    <scope>NUCLEOTIDE SEQUENCE</scope>
</reference>
<feature type="signal peptide" evidence="1">
    <location>
        <begin position="1"/>
        <end position="18"/>
    </location>
</feature>
<accession>Q8IEV7</accession>
<dbReference type="EMBL" id="AJ508394">
    <property type="protein sequence ID" value="CAD55809.1"/>
    <property type="molecule type" value="Genomic_DNA"/>
</dbReference>
<gene>
    <name evidence="2" type="primary">p28</name>
</gene>
<evidence type="ECO:0000313" key="2">
    <source>
        <dbReference type="EMBL" id="CAD55809.1"/>
    </source>
</evidence>
<feature type="chain" id="PRO_5004308613" evidence="1">
    <location>
        <begin position="19"/>
        <end position="170"/>
    </location>
</feature>
<reference evidence="2" key="3">
    <citation type="submission" date="2002-09" db="EMBL/GenBank/DDBJ databases">
        <authorList>
            <person name="Tiedtke A."/>
        </authorList>
    </citation>
    <scope>NUCLEOTIDE SEQUENCE</scope>
</reference>
<sequence length="170" mass="18920">MNTKLLIALPILALLSIGAVFLIAHKKAHVVDNIPVVDGTTVDETPKDNNTTVDPITPKNTVDIDDWQRCFQKLPVKMCDDLTTEADRSDCYSASYQASQLVFPDTTKELPSCVSFYQYQKASQTDAPVNYNKYYQDCFLNADAVKAAKTSAYYYNSIYAPKYITCAGGF</sequence>
<name>Q8IEV7_TETTH</name>
<protein>
    <submittedName>
        <fullName evidence="2">p28 protein</fullName>
    </submittedName>
</protein>
<evidence type="ECO:0000256" key="1">
    <source>
        <dbReference type="SAM" id="SignalP"/>
    </source>
</evidence>